<evidence type="ECO:0000256" key="1">
    <source>
        <dbReference type="SAM" id="MobiDB-lite"/>
    </source>
</evidence>
<keyword evidence="4" id="KW-1185">Reference proteome</keyword>
<dbReference type="Gramene" id="PNT60477">
    <property type="protein sequence ID" value="PNT60477"/>
    <property type="gene ID" value="BRADI_5g00407v3"/>
</dbReference>
<feature type="compositionally biased region" description="Basic residues" evidence="1">
    <location>
        <begin position="117"/>
        <end position="131"/>
    </location>
</feature>
<protein>
    <submittedName>
        <fullName evidence="2 3">Uncharacterized protein</fullName>
    </submittedName>
</protein>
<dbReference type="InParanoid" id="A0A2K2CEM0"/>
<dbReference type="Proteomes" id="UP000008810">
    <property type="component" value="Chromosome 5"/>
</dbReference>
<accession>A0A2K2CEM0</accession>
<gene>
    <name evidence="2" type="ORF">BRADI_5g00407v3</name>
</gene>
<proteinExistence type="predicted"/>
<dbReference type="AlphaFoldDB" id="A0A2K2CEM0"/>
<feature type="compositionally biased region" description="Basic and acidic residues" evidence="1">
    <location>
        <begin position="91"/>
        <end position="105"/>
    </location>
</feature>
<feature type="region of interest" description="Disordered" evidence="1">
    <location>
        <begin position="1"/>
        <end position="50"/>
    </location>
</feature>
<evidence type="ECO:0000313" key="2">
    <source>
        <dbReference type="EMBL" id="PNT60477.1"/>
    </source>
</evidence>
<sequence>MAAQSQGMTAMGGSESRRGDGGVRRLHGRGLSRGAETAGAREAAKADGGGSCVGKGVVSVWRRRGLAKSRGCEGGRRRIACVVAGGGSRARLAEARQRRAAEGRRWLRPQDAGGRASRGRGRRRRRIEREN</sequence>
<feature type="non-terminal residue" evidence="2">
    <location>
        <position position="131"/>
    </location>
</feature>
<reference evidence="2" key="2">
    <citation type="submission" date="2017-06" db="EMBL/GenBank/DDBJ databases">
        <title>WGS assembly of Brachypodium distachyon.</title>
        <authorList>
            <consortium name="The International Brachypodium Initiative"/>
            <person name="Lucas S."/>
            <person name="Harmon-Smith M."/>
            <person name="Lail K."/>
            <person name="Tice H."/>
            <person name="Grimwood J."/>
            <person name="Bruce D."/>
            <person name="Barry K."/>
            <person name="Shu S."/>
            <person name="Lindquist E."/>
            <person name="Wang M."/>
            <person name="Pitluck S."/>
            <person name="Vogel J.P."/>
            <person name="Garvin D.F."/>
            <person name="Mockler T.C."/>
            <person name="Schmutz J."/>
            <person name="Rokhsar D."/>
            <person name="Bevan M.W."/>
        </authorList>
    </citation>
    <scope>NUCLEOTIDE SEQUENCE</scope>
    <source>
        <strain evidence="2">Bd21</strain>
    </source>
</reference>
<reference evidence="2 3" key="1">
    <citation type="journal article" date="2010" name="Nature">
        <title>Genome sequencing and analysis of the model grass Brachypodium distachyon.</title>
        <authorList>
            <consortium name="International Brachypodium Initiative"/>
        </authorList>
    </citation>
    <scope>NUCLEOTIDE SEQUENCE [LARGE SCALE GENOMIC DNA]</scope>
    <source>
        <strain evidence="2 3">Bd21</strain>
    </source>
</reference>
<organism evidence="2">
    <name type="scientific">Brachypodium distachyon</name>
    <name type="common">Purple false brome</name>
    <name type="synonym">Trachynia distachya</name>
    <dbReference type="NCBI Taxonomy" id="15368"/>
    <lineage>
        <taxon>Eukaryota</taxon>
        <taxon>Viridiplantae</taxon>
        <taxon>Streptophyta</taxon>
        <taxon>Embryophyta</taxon>
        <taxon>Tracheophyta</taxon>
        <taxon>Spermatophyta</taxon>
        <taxon>Magnoliopsida</taxon>
        <taxon>Liliopsida</taxon>
        <taxon>Poales</taxon>
        <taxon>Poaceae</taxon>
        <taxon>BOP clade</taxon>
        <taxon>Pooideae</taxon>
        <taxon>Stipodae</taxon>
        <taxon>Brachypodieae</taxon>
        <taxon>Brachypodium</taxon>
    </lineage>
</organism>
<name>A0A2K2CEM0_BRADI</name>
<evidence type="ECO:0000313" key="4">
    <source>
        <dbReference type="Proteomes" id="UP000008810"/>
    </source>
</evidence>
<dbReference type="EnsemblPlants" id="PNT60477">
    <property type="protein sequence ID" value="PNT60477"/>
    <property type="gene ID" value="BRADI_5g00407v3"/>
</dbReference>
<feature type="region of interest" description="Disordered" evidence="1">
    <location>
        <begin position="91"/>
        <end position="131"/>
    </location>
</feature>
<reference evidence="3" key="3">
    <citation type="submission" date="2018-08" db="UniProtKB">
        <authorList>
            <consortium name="EnsemblPlants"/>
        </authorList>
    </citation>
    <scope>IDENTIFICATION</scope>
    <source>
        <strain evidence="3">cv. Bd21</strain>
    </source>
</reference>
<dbReference type="EMBL" id="CM000884">
    <property type="protein sequence ID" value="PNT60477.1"/>
    <property type="molecule type" value="Genomic_DNA"/>
</dbReference>
<evidence type="ECO:0000313" key="3">
    <source>
        <dbReference type="EnsemblPlants" id="PNT60477"/>
    </source>
</evidence>